<dbReference type="PROSITE" id="PS51257">
    <property type="entry name" value="PROKAR_LIPOPROTEIN"/>
    <property type="match status" value="1"/>
</dbReference>
<reference evidence="2 3" key="1">
    <citation type="submission" date="2014-07" db="EMBL/GenBank/DDBJ databases">
        <title>Genome of Flavobacterium reichenbachii LMG 25512.</title>
        <authorList>
            <person name="Stropko S.J."/>
            <person name="Pipes S.E."/>
            <person name="Newman J.D."/>
        </authorList>
    </citation>
    <scope>NUCLEOTIDE SEQUENCE [LARGE SCALE GENOMIC DNA]</scope>
    <source>
        <strain evidence="2 3">LMG 25512</strain>
    </source>
</reference>
<evidence type="ECO:0000256" key="1">
    <source>
        <dbReference type="SAM" id="SignalP"/>
    </source>
</evidence>
<sequence length="141" mass="15709">MRILSLLLLTIFIGAGCSSQKKADMTATEIEYTALSRGYYKKIVVHNQTVSVTNGRDTQAVESKIDDAKWDKIVTEFSKINPDSLSTLKAPTEKRTYDGAAIGNLKIVQNQKTYETSGFDNGFPPKEIEKLVNLLVDFTKE</sequence>
<evidence type="ECO:0000313" key="2">
    <source>
        <dbReference type="EMBL" id="KFF07278.1"/>
    </source>
</evidence>
<feature type="signal peptide" evidence="1">
    <location>
        <begin position="1"/>
        <end position="23"/>
    </location>
</feature>
<keyword evidence="3" id="KW-1185">Reference proteome</keyword>
<dbReference type="AlphaFoldDB" id="A0A085ZS64"/>
<comment type="caution">
    <text evidence="2">The sequence shown here is derived from an EMBL/GenBank/DDBJ whole genome shotgun (WGS) entry which is preliminary data.</text>
</comment>
<dbReference type="OrthoDB" id="1446480at2"/>
<accession>A0A085ZS64</accession>
<evidence type="ECO:0008006" key="4">
    <source>
        <dbReference type="Google" id="ProtNLM"/>
    </source>
</evidence>
<dbReference type="STRING" id="362418.IW19_17970"/>
<organism evidence="2 3">
    <name type="scientific">Flavobacterium reichenbachii</name>
    <dbReference type="NCBI Taxonomy" id="362418"/>
    <lineage>
        <taxon>Bacteria</taxon>
        <taxon>Pseudomonadati</taxon>
        <taxon>Bacteroidota</taxon>
        <taxon>Flavobacteriia</taxon>
        <taxon>Flavobacteriales</taxon>
        <taxon>Flavobacteriaceae</taxon>
        <taxon>Flavobacterium</taxon>
    </lineage>
</organism>
<dbReference type="eggNOG" id="COG3187">
    <property type="taxonomic scope" value="Bacteria"/>
</dbReference>
<feature type="chain" id="PRO_5001801680" description="Lipoprotein" evidence="1">
    <location>
        <begin position="24"/>
        <end position="141"/>
    </location>
</feature>
<keyword evidence="1" id="KW-0732">Signal</keyword>
<protein>
    <recommendedName>
        <fullName evidence="4">Lipoprotein</fullName>
    </recommendedName>
</protein>
<dbReference type="EMBL" id="JPRL01000001">
    <property type="protein sequence ID" value="KFF07278.1"/>
    <property type="molecule type" value="Genomic_DNA"/>
</dbReference>
<dbReference type="Proteomes" id="UP000028715">
    <property type="component" value="Unassembled WGS sequence"/>
</dbReference>
<name>A0A085ZS64_9FLAO</name>
<dbReference type="RefSeq" id="WP_035686747.1">
    <property type="nucleotide sequence ID" value="NZ_JPRL01000001.1"/>
</dbReference>
<gene>
    <name evidence="2" type="ORF">IW19_17970</name>
</gene>
<proteinExistence type="predicted"/>
<evidence type="ECO:0000313" key="3">
    <source>
        <dbReference type="Proteomes" id="UP000028715"/>
    </source>
</evidence>